<dbReference type="SMART" id="SM00338">
    <property type="entry name" value="BRLZ"/>
    <property type="match status" value="1"/>
</dbReference>
<feature type="compositionally biased region" description="Basic and acidic residues" evidence="5">
    <location>
        <begin position="96"/>
        <end position="114"/>
    </location>
</feature>
<feature type="compositionally biased region" description="Basic and acidic residues" evidence="5">
    <location>
        <begin position="132"/>
        <end position="148"/>
    </location>
</feature>
<dbReference type="AlphaFoldDB" id="A0A9Q9UBW6"/>
<evidence type="ECO:0000313" key="7">
    <source>
        <dbReference type="EMBL" id="VTT72391.1"/>
    </source>
</evidence>
<evidence type="ECO:0000256" key="4">
    <source>
        <dbReference type="ARBA" id="ARBA00023242"/>
    </source>
</evidence>
<comment type="caution">
    <text evidence="7">The sequence shown here is derived from an EMBL/GenBank/DDBJ whole genome shotgun (WGS) entry which is preliminary data.</text>
</comment>
<name>A0A9Q9UBW6_FUSFU</name>
<dbReference type="InterPro" id="IPR004827">
    <property type="entry name" value="bZIP"/>
</dbReference>
<dbReference type="PANTHER" id="PTHR19304">
    <property type="entry name" value="CYCLIC-AMP RESPONSE ELEMENT BINDING PROTEIN"/>
    <property type="match status" value="1"/>
</dbReference>
<proteinExistence type="predicted"/>
<keyword evidence="4" id="KW-0539">Nucleus</keyword>
<evidence type="ECO:0000313" key="8">
    <source>
        <dbReference type="Proteomes" id="UP000760494"/>
    </source>
</evidence>
<evidence type="ECO:0000256" key="1">
    <source>
        <dbReference type="ARBA" id="ARBA00004123"/>
    </source>
</evidence>
<dbReference type="Pfam" id="PF00170">
    <property type="entry name" value="bZIP_1"/>
    <property type="match status" value="1"/>
</dbReference>
<keyword evidence="3" id="KW-0804">Transcription</keyword>
<keyword evidence="2" id="KW-0805">Transcription regulation</keyword>
<feature type="compositionally biased region" description="Polar residues" evidence="5">
    <location>
        <begin position="116"/>
        <end position="131"/>
    </location>
</feature>
<dbReference type="Proteomes" id="UP000760494">
    <property type="component" value="Unassembled WGS sequence"/>
</dbReference>
<protein>
    <recommendedName>
        <fullName evidence="6">BZIP domain-containing protein</fullName>
    </recommendedName>
</protein>
<evidence type="ECO:0000256" key="2">
    <source>
        <dbReference type="ARBA" id="ARBA00023015"/>
    </source>
</evidence>
<accession>A0A9Q9UBW6</accession>
<dbReference type="EMBL" id="CABFJX010000335">
    <property type="protein sequence ID" value="VTT72391.1"/>
    <property type="molecule type" value="Genomic_DNA"/>
</dbReference>
<comment type="subcellular location">
    <subcellularLocation>
        <location evidence="1">Nucleus</location>
    </subcellularLocation>
</comment>
<dbReference type="InterPro" id="IPR046347">
    <property type="entry name" value="bZIP_sf"/>
</dbReference>
<feature type="domain" description="BZIP" evidence="6">
    <location>
        <begin position="139"/>
        <end position="202"/>
    </location>
</feature>
<feature type="region of interest" description="Disordered" evidence="5">
    <location>
        <begin position="96"/>
        <end position="148"/>
    </location>
</feature>
<dbReference type="PROSITE" id="PS50217">
    <property type="entry name" value="BZIP"/>
    <property type="match status" value="1"/>
</dbReference>
<sequence>MDSFTSDFVDNVGHQISAYPVFPTPPDTHFGFHTLESTNTFINGPSESVQIDSWFRQKWLDNSRNVQTEAVTSSVDCKESTAAACSEHGIQILARPARDRNSDTRSKVQQDRKSHSMQTTTITKQGYSEQDGQNRDSMQDKASRIRERNRNIARKYRGRKQCEAEALEAYTQKLQGENAILRARCNGLANEVLDLKSLLLQHSECNCTMIQAFIAVEEYETVERPTARLPKV</sequence>
<dbReference type="SUPFAM" id="SSF57959">
    <property type="entry name" value="Leucine zipper domain"/>
    <property type="match status" value="1"/>
</dbReference>
<dbReference type="GO" id="GO:0005634">
    <property type="term" value="C:nucleus"/>
    <property type="evidence" value="ECO:0007669"/>
    <property type="project" value="UniProtKB-SubCell"/>
</dbReference>
<gene>
    <name evidence="7" type="ORF">C2S_8561</name>
</gene>
<dbReference type="GO" id="GO:0003700">
    <property type="term" value="F:DNA-binding transcription factor activity"/>
    <property type="evidence" value="ECO:0007669"/>
    <property type="project" value="InterPro"/>
</dbReference>
<dbReference type="InterPro" id="IPR051027">
    <property type="entry name" value="bZIP_transcription_factors"/>
</dbReference>
<evidence type="ECO:0000256" key="3">
    <source>
        <dbReference type="ARBA" id="ARBA00023163"/>
    </source>
</evidence>
<organism evidence="7 8">
    <name type="scientific">Fusarium fujikuroi</name>
    <name type="common">Bakanae and foot rot disease fungus</name>
    <name type="synonym">Gibberella fujikuroi</name>
    <dbReference type="NCBI Taxonomy" id="5127"/>
    <lineage>
        <taxon>Eukaryota</taxon>
        <taxon>Fungi</taxon>
        <taxon>Dikarya</taxon>
        <taxon>Ascomycota</taxon>
        <taxon>Pezizomycotina</taxon>
        <taxon>Sordariomycetes</taxon>
        <taxon>Hypocreomycetidae</taxon>
        <taxon>Hypocreales</taxon>
        <taxon>Nectriaceae</taxon>
        <taxon>Fusarium</taxon>
        <taxon>Fusarium fujikuroi species complex</taxon>
    </lineage>
</organism>
<reference evidence="7" key="1">
    <citation type="submission" date="2019-05" db="EMBL/GenBank/DDBJ databases">
        <authorList>
            <person name="Piombo E."/>
        </authorList>
    </citation>
    <scope>NUCLEOTIDE SEQUENCE</scope>
    <source>
        <strain evidence="7">C2S</strain>
    </source>
</reference>
<evidence type="ECO:0000259" key="6">
    <source>
        <dbReference type="PROSITE" id="PS50217"/>
    </source>
</evidence>
<dbReference type="Gene3D" id="1.20.5.170">
    <property type="match status" value="1"/>
</dbReference>
<evidence type="ECO:0000256" key="5">
    <source>
        <dbReference type="SAM" id="MobiDB-lite"/>
    </source>
</evidence>